<comment type="subcellular location">
    <subcellularLocation>
        <location evidence="1">Membrane</location>
        <topology evidence="1">Multi-pass membrane protein</topology>
    </subcellularLocation>
</comment>
<keyword evidence="2 5" id="KW-0812">Transmembrane</keyword>
<keyword evidence="3 5" id="KW-1133">Transmembrane helix</keyword>
<feature type="transmembrane region" description="Helical" evidence="5">
    <location>
        <begin position="265"/>
        <end position="283"/>
    </location>
</feature>
<proteinExistence type="predicted"/>
<sequence>MGTPEHAAADGATVSWAGRAVGLAGSCHPAPVVVVTALTAVMVVTSGQGTARLVLTTVAVLAGQLSIGWCNDAFDARRDIAAGRHGKPVVDGAIDVRHVWVAAYVALALCVPLSLACGVWAGTVHLVGVAAAWAYDLRLKATAWSWVPYAVGFATLPSFVALGLPGQPWPPWWVVTAGALLGVGAHLGDVLPDIRSDLALGVRGWPHRFGPDGARLLLPVPLVTATAVLALGPAGPPDRWGAMALAVAVLVAATGTVMGRFRERTAFGAAVVVAVVDVALLVLRGTGVR</sequence>
<name>A0AAU1UKM3_9ACTN</name>
<accession>A0AAU1UKM3</accession>
<keyword evidence="4 5" id="KW-0472">Membrane</keyword>
<feature type="transmembrane region" description="Helical" evidence="5">
    <location>
        <begin position="240"/>
        <end position="258"/>
    </location>
</feature>
<dbReference type="AlphaFoldDB" id="A0AAU1UKM3"/>
<evidence type="ECO:0000256" key="3">
    <source>
        <dbReference type="ARBA" id="ARBA00022989"/>
    </source>
</evidence>
<evidence type="ECO:0000313" key="6">
    <source>
        <dbReference type="EMBL" id="WTS17776.1"/>
    </source>
</evidence>
<evidence type="ECO:0000256" key="2">
    <source>
        <dbReference type="ARBA" id="ARBA00022692"/>
    </source>
</evidence>
<feature type="transmembrane region" description="Helical" evidence="5">
    <location>
        <begin position="146"/>
        <end position="166"/>
    </location>
</feature>
<reference evidence="6" key="1">
    <citation type="submission" date="2022-10" db="EMBL/GenBank/DDBJ databases">
        <title>The complete genomes of actinobacterial strains from the NBC collection.</title>
        <authorList>
            <person name="Joergensen T.S."/>
            <person name="Alvarez Arevalo M."/>
            <person name="Sterndorff E.B."/>
            <person name="Faurdal D."/>
            <person name="Vuksanovic O."/>
            <person name="Mourched A.-S."/>
            <person name="Charusanti P."/>
            <person name="Shaw S."/>
            <person name="Blin K."/>
            <person name="Weber T."/>
        </authorList>
    </citation>
    <scope>NUCLEOTIDE SEQUENCE</scope>
    <source>
        <strain evidence="6">NBC_00119</strain>
    </source>
</reference>
<evidence type="ECO:0000256" key="5">
    <source>
        <dbReference type="SAM" id="Phobius"/>
    </source>
</evidence>
<dbReference type="InterPro" id="IPR044878">
    <property type="entry name" value="UbiA_sf"/>
</dbReference>
<evidence type="ECO:0000256" key="1">
    <source>
        <dbReference type="ARBA" id="ARBA00004141"/>
    </source>
</evidence>
<dbReference type="InterPro" id="IPR000537">
    <property type="entry name" value="UbiA_prenyltransferase"/>
</dbReference>
<protein>
    <submittedName>
        <fullName evidence="6">UbiA family prenyltransferase</fullName>
    </submittedName>
</protein>
<organism evidence="6">
    <name type="scientific">Streptomyces sp. NBC_00119</name>
    <dbReference type="NCBI Taxonomy" id="2975659"/>
    <lineage>
        <taxon>Bacteria</taxon>
        <taxon>Bacillati</taxon>
        <taxon>Actinomycetota</taxon>
        <taxon>Actinomycetes</taxon>
        <taxon>Kitasatosporales</taxon>
        <taxon>Streptomycetaceae</taxon>
        <taxon>Streptomyces</taxon>
    </lineage>
</organism>
<evidence type="ECO:0000256" key="4">
    <source>
        <dbReference type="ARBA" id="ARBA00023136"/>
    </source>
</evidence>
<dbReference type="Pfam" id="PF01040">
    <property type="entry name" value="UbiA"/>
    <property type="match status" value="1"/>
</dbReference>
<feature type="transmembrane region" description="Helical" evidence="5">
    <location>
        <begin position="172"/>
        <end position="192"/>
    </location>
</feature>
<dbReference type="GO" id="GO:0016020">
    <property type="term" value="C:membrane"/>
    <property type="evidence" value="ECO:0007669"/>
    <property type="project" value="UniProtKB-SubCell"/>
</dbReference>
<dbReference type="CDD" id="cd13956">
    <property type="entry name" value="PT_UbiA"/>
    <property type="match status" value="1"/>
</dbReference>
<dbReference type="EMBL" id="CP108195">
    <property type="protein sequence ID" value="WTS17776.1"/>
    <property type="molecule type" value="Genomic_DNA"/>
</dbReference>
<feature type="transmembrane region" description="Helical" evidence="5">
    <location>
        <begin position="101"/>
        <end position="134"/>
    </location>
</feature>
<dbReference type="Gene3D" id="1.10.357.140">
    <property type="entry name" value="UbiA prenyltransferase"/>
    <property type="match status" value="1"/>
</dbReference>
<gene>
    <name evidence="6" type="ORF">OHU69_46215</name>
</gene>
<dbReference type="GO" id="GO:0016765">
    <property type="term" value="F:transferase activity, transferring alkyl or aryl (other than methyl) groups"/>
    <property type="evidence" value="ECO:0007669"/>
    <property type="project" value="InterPro"/>
</dbReference>